<feature type="transmembrane region" description="Helical" evidence="6">
    <location>
        <begin position="676"/>
        <end position="700"/>
    </location>
</feature>
<reference evidence="9 10" key="1">
    <citation type="submission" date="2019-07" db="EMBL/GenBank/DDBJ databases">
        <authorList>
            <person name="Huq M.A."/>
        </authorList>
    </citation>
    <scope>NUCLEOTIDE SEQUENCE [LARGE SCALE GENOMIC DNA]</scope>
    <source>
        <strain evidence="9 10">MAH-19</strain>
    </source>
</reference>
<accession>A0A556MMI7</accession>
<feature type="transmembrane region" description="Helical" evidence="6">
    <location>
        <begin position="21"/>
        <end position="43"/>
    </location>
</feature>
<organism evidence="9 10">
    <name type="scientific">Mucilaginibacter corticis</name>
    <dbReference type="NCBI Taxonomy" id="2597670"/>
    <lineage>
        <taxon>Bacteria</taxon>
        <taxon>Pseudomonadati</taxon>
        <taxon>Bacteroidota</taxon>
        <taxon>Sphingobacteriia</taxon>
        <taxon>Sphingobacteriales</taxon>
        <taxon>Sphingobacteriaceae</taxon>
        <taxon>Mucilaginibacter</taxon>
    </lineage>
</organism>
<keyword evidence="3 6" id="KW-0812">Transmembrane</keyword>
<dbReference type="OrthoDB" id="1451596at2"/>
<sequence>MIRNYIKTAWRSLFRHKTYTAINITGLSVGIAACLLIFLVVQYEKSFDTFHTKKDRIYRITGVVTKPSLSFASGVFFPLPEALRVDFPQLPAATIFRNEGSFFSINSKKFKEDDTYYAEPQFFDTFDFAWIAGDKKTALAQPNTVALTRSEADKFFGDWHRAIGKTINYKGKTDLKVTGILEDMPANTDFPLKVVMSYATMQVKGGDYFDAMKSWGLVLGENYCFITLPAGANVCSYEQQLDAFLKRHNPGDYKNGLRMQLQPLTAMHYDTRIDIFTAHPFSKQLINAISLIGLFLVIIACVNFINLATAQAVNRSKEVGIRKVLGSRRKQLIFQFISETGIITLGAIVLALLISWLALPFVNRLLDIQITAQAIFNLEVLAFVCVLWVAVTFISGFYPAIVLSGFNPISALKNKLNAISSGGISLRRALVVMQFCIAQVLIIGILVMISQLNYFKNKSPGFDKTTVVAIGIPGDSVSRTKTAFLQQELSQQPGIKSLSYSAYNPVDNNAWFSKIHYNHSPKESDFGVSLKWADANFFKVYQIKFLAGKPYAPSDTINGYVVNEAMVKALGLANPQQAIGKFINLWGNMRMDAPIVGVVHDYNVGSFKDAVPPVLMAAKKNAYGVLNIKIQQADMRQTLATIENKWNAAFPQSLYEYHFIDEQMASFYKADNQLSALYQIFAGIAIFISCLGLLGLVSFMTVQRTKEVGIRKTLGASVAHIVYLFSREFTLLVMVAFAISAPIGWYLMNKWLESYTFRIKLGPGIFMLAIVLSVAIAWLTVGYKAVKAALVSPVKSLKSE</sequence>
<keyword evidence="2" id="KW-1003">Cell membrane</keyword>
<keyword evidence="10" id="KW-1185">Reference proteome</keyword>
<keyword evidence="4 6" id="KW-1133">Transmembrane helix</keyword>
<evidence type="ECO:0000256" key="6">
    <source>
        <dbReference type="SAM" id="Phobius"/>
    </source>
</evidence>
<evidence type="ECO:0000259" key="7">
    <source>
        <dbReference type="Pfam" id="PF02687"/>
    </source>
</evidence>
<dbReference type="InterPro" id="IPR025857">
    <property type="entry name" value="MacB_PCD"/>
</dbReference>
<name>A0A556MMI7_9SPHI</name>
<comment type="subcellular location">
    <subcellularLocation>
        <location evidence="1">Cell membrane</location>
        <topology evidence="1">Multi-pass membrane protein</topology>
    </subcellularLocation>
</comment>
<evidence type="ECO:0000259" key="8">
    <source>
        <dbReference type="Pfam" id="PF12704"/>
    </source>
</evidence>
<comment type="caution">
    <text evidence="9">The sequence shown here is derived from an EMBL/GenBank/DDBJ whole genome shotgun (WGS) entry which is preliminary data.</text>
</comment>
<dbReference type="PANTHER" id="PTHR30572:SF18">
    <property type="entry name" value="ABC-TYPE MACROLIDE FAMILY EXPORT SYSTEM PERMEASE COMPONENT 2"/>
    <property type="match status" value="1"/>
</dbReference>
<evidence type="ECO:0000256" key="2">
    <source>
        <dbReference type="ARBA" id="ARBA00022475"/>
    </source>
</evidence>
<dbReference type="Proteomes" id="UP000318733">
    <property type="component" value="Unassembled WGS sequence"/>
</dbReference>
<dbReference type="InterPro" id="IPR003838">
    <property type="entry name" value="ABC3_permease_C"/>
</dbReference>
<gene>
    <name evidence="9" type="ORF">FO440_12620</name>
</gene>
<proteinExistence type="predicted"/>
<feature type="transmembrane region" description="Helical" evidence="6">
    <location>
        <begin position="765"/>
        <end position="786"/>
    </location>
</feature>
<dbReference type="GO" id="GO:0022857">
    <property type="term" value="F:transmembrane transporter activity"/>
    <property type="evidence" value="ECO:0007669"/>
    <property type="project" value="TreeGrafter"/>
</dbReference>
<dbReference type="AlphaFoldDB" id="A0A556MMI7"/>
<feature type="domain" description="MacB-like periplasmic core" evidence="8">
    <location>
        <begin position="20"/>
        <end position="242"/>
    </location>
</feature>
<evidence type="ECO:0000256" key="5">
    <source>
        <dbReference type="ARBA" id="ARBA00023136"/>
    </source>
</evidence>
<feature type="transmembrane region" description="Helical" evidence="6">
    <location>
        <begin position="429"/>
        <end position="449"/>
    </location>
</feature>
<dbReference type="EMBL" id="VLPK01000002">
    <property type="protein sequence ID" value="TSJ41106.1"/>
    <property type="molecule type" value="Genomic_DNA"/>
</dbReference>
<evidence type="ECO:0000313" key="10">
    <source>
        <dbReference type="Proteomes" id="UP000318733"/>
    </source>
</evidence>
<feature type="transmembrane region" description="Helical" evidence="6">
    <location>
        <begin position="721"/>
        <end position="745"/>
    </location>
</feature>
<feature type="domain" description="ABC3 transporter permease C-terminal" evidence="7">
    <location>
        <begin position="291"/>
        <end position="408"/>
    </location>
</feature>
<keyword evidence="5 6" id="KW-0472">Membrane</keyword>
<feature type="domain" description="ABC3 transporter permease C-terminal" evidence="7">
    <location>
        <begin position="680"/>
        <end position="788"/>
    </location>
</feature>
<evidence type="ECO:0000256" key="3">
    <source>
        <dbReference type="ARBA" id="ARBA00022692"/>
    </source>
</evidence>
<dbReference type="Pfam" id="PF02687">
    <property type="entry name" value="FtsX"/>
    <property type="match status" value="2"/>
</dbReference>
<dbReference type="Pfam" id="PF12704">
    <property type="entry name" value="MacB_PCD"/>
    <property type="match status" value="1"/>
</dbReference>
<feature type="transmembrane region" description="Helical" evidence="6">
    <location>
        <begin position="332"/>
        <end position="361"/>
    </location>
</feature>
<evidence type="ECO:0000256" key="1">
    <source>
        <dbReference type="ARBA" id="ARBA00004651"/>
    </source>
</evidence>
<protein>
    <submittedName>
        <fullName evidence="9">FtsX-like permease family protein</fullName>
    </submittedName>
</protein>
<dbReference type="InterPro" id="IPR050250">
    <property type="entry name" value="Macrolide_Exporter_MacB"/>
</dbReference>
<feature type="transmembrane region" description="Helical" evidence="6">
    <location>
        <begin position="285"/>
        <end position="307"/>
    </location>
</feature>
<feature type="transmembrane region" description="Helical" evidence="6">
    <location>
        <begin position="381"/>
        <end position="409"/>
    </location>
</feature>
<dbReference type="PANTHER" id="PTHR30572">
    <property type="entry name" value="MEMBRANE COMPONENT OF TRANSPORTER-RELATED"/>
    <property type="match status" value="1"/>
</dbReference>
<dbReference type="PROSITE" id="PS51257">
    <property type="entry name" value="PROKAR_LIPOPROTEIN"/>
    <property type="match status" value="1"/>
</dbReference>
<evidence type="ECO:0000313" key="9">
    <source>
        <dbReference type="EMBL" id="TSJ41106.1"/>
    </source>
</evidence>
<evidence type="ECO:0000256" key="4">
    <source>
        <dbReference type="ARBA" id="ARBA00022989"/>
    </source>
</evidence>
<dbReference type="GO" id="GO:0005886">
    <property type="term" value="C:plasma membrane"/>
    <property type="evidence" value="ECO:0007669"/>
    <property type="project" value="UniProtKB-SubCell"/>
</dbReference>